<keyword evidence="11" id="KW-0496">Mitochondrion</keyword>
<evidence type="ECO:0000256" key="1">
    <source>
        <dbReference type="ARBA" id="ARBA00001947"/>
    </source>
</evidence>
<evidence type="ECO:0000256" key="2">
    <source>
        <dbReference type="ARBA" id="ARBA00004173"/>
    </source>
</evidence>
<evidence type="ECO:0000256" key="7">
    <source>
        <dbReference type="ARBA" id="ARBA00022801"/>
    </source>
</evidence>
<dbReference type="InterPro" id="IPR055130">
    <property type="entry name" value="PreP_C"/>
</dbReference>
<accession>A0A8K0D659</accession>
<dbReference type="GO" id="GO:0016485">
    <property type="term" value="P:protein processing"/>
    <property type="evidence" value="ECO:0007669"/>
    <property type="project" value="TreeGrafter"/>
</dbReference>
<comment type="cofactor">
    <cofactor evidence="1">
        <name>Zn(2+)</name>
        <dbReference type="ChEBI" id="CHEBI:29105"/>
    </cofactor>
</comment>
<evidence type="ECO:0000256" key="4">
    <source>
        <dbReference type="ARBA" id="ARBA00020167"/>
    </source>
</evidence>
<dbReference type="InterPro" id="IPR011249">
    <property type="entry name" value="Metalloenz_LuxS/M16"/>
</dbReference>
<keyword evidence="10" id="KW-0482">Metalloprotease</keyword>
<dbReference type="SMART" id="SM01264">
    <property type="entry name" value="M16C_associated"/>
    <property type="match status" value="1"/>
</dbReference>
<keyword evidence="8" id="KW-0862">Zinc</keyword>
<dbReference type="InterPro" id="IPR007863">
    <property type="entry name" value="Peptidase_M16_C"/>
</dbReference>
<keyword evidence="5" id="KW-0645">Protease</keyword>
<reference evidence="13" key="1">
    <citation type="submission" date="2019-08" db="EMBL/GenBank/DDBJ databases">
        <title>The genome of the North American firefly Photinus pyralis.</title>
        <authorList>
            <consortium name="Photinus pyralis genome working group"/>
            <person name="Fallon T.R."/>
            <person name="Sander Lower S.E."/>
            <person name="Weng J.-K."/>
        </authorList>
    </citation>
    <scope>NUCLEOTIDE SEQUENCE</scope>
    <source>
        <strain evidence="13">TRF0915ILg1</strain>
        <tissue evidence="13">Whole body</tissue>
    </source>
</reference>
<dbReference type="Pfam" id="PF05193">
    <property type="entry name" value="Peptidase_M16_C"/>
    <property type="match status" value="1"/>
</dbReference>
<dbReference type="Pfam" id="PF08367">
    <property type="entry name" value="M16C_assoc"/>
    <property type="match status" value="1"/>
</dbReference>
<comment type="subcellular location">
    <subcellularLocation>
        <location evidence="2">Mitochondrion</location>
    </subcellularLocation>
</comment>
<evidence type="ECO:0000256" key="9">
    <source>
        <dbReference type="ARBA" id="ARBA00022946"/>
    </source>
</evidence>
<dbReference type="Pfam" id="PF22516">
    <property type="entry name" value="PreP_C"/>
    <property type="match status" value="1"/>
</dbReference>
<evidence type="ECO:0000256" key="10">
    <source>
        <dbReference type="ARBA" id="ARBA00023049"/>
    </source>
</evidence>
<sequence>MWTCKIVRYKPPIIQKLIRNRSQAVITKALTEESSSDINHLKVGENIHGFQVLDIKDIPVFNLKAVQLQHERTKAYYLHLYRNDSNNVFSINFRTTPKDSRGLPHILEHIVLCGSKLYPVRDPFFKMLNRSLATFMNAMTGSDYTIYPFSTQNPADFRNLQKIYLDAVFRPNLDILDFMQEGWRLENENLHDINSKLIIKGVVFNEMKGAFSENESLLMQKLQNLILPDHTYGVISGGDPLMIPNLTWEDLKNFHKECYHPSNARFYSYGNFPITPTLEYLNSEYLSKYEYQPPNHTIVPPQVRWKEGRNEHITCRFENMREPFEKQNTICISLVMSDIIDIYETFLVGFITELLVKGPNSAFYKSMIEPNFSGGFTPCTGFDTQPLDSVFTIGLQGLKNTDFDKVVAIFDKTIDEVIANGFEQKHIESVLHSYEIGIKHETSNFGLNLLFGLTPILNHNGNVVTALEVDKSIGQLKNELAADNKYLQKVVEKYFKNNQHRLILTMSPHKEYEKQQLKLENKLLSEKTKKLADSDKKVIYEKAHELLTQQSKEQNINLLPTLQMEDINSDIERSPCEKIKCGPVPTQINVANTNGITYFKGIINTSELTAEQQMLLPLLCYIVTKMGTKDLDYREFDSLVSRKTAGLNLDIHIAESLYQLHSYEPGIIVSSYCLDDNIDSMWNIWEQIFNIPQLKNVQRFQMLVQLYMANLTHGLADSGHIYAMQAASGLVSGAGYQKELLTGLQHIAYMKRLVQTSSYDAMLTELSNIARMLFDKNKLRCSLNVSQSSKAKVFHAYEKFINNLPGNTFGKPNENAYSTTKVWTPTDSVNCQHHVLNVPVYYCSKAVLTVPYTDADYAKLRVLARLLSAKYLHPELREKQGAYGGGARLGPDGVLSFFSYRDPHSFKTLDVFDNTQSWIQKELGNMTSQDILEAKLGVFQAVDAPIPPSSKGNNEFIRGITPDVLQRHRAQIMTVDHSGLQRVSEKFLDNKDTVIAGKVLLGPKNEKADPIKRSGELWTVLDNEYAFHQM</sequence>
<keyword evidence="9" id="KW-0809">Transit peptide</keyword>
<name>A0A8K0D659_IGNLU</name>
<dbReference type="PANTHER" id="PTHR43016">
    <property type="entry name" value="PRESEQUENCE PROTEASE"/>
    <property type="match status" value="1"/>
</dbReference>
<dbReference type="InterPro" id="IPR013578">
    <property type="entry name" value="Peptidase_M16C_assoc"/>
</dbReference>
<dbReference type="EMBL" id="VTPC01004305">
    <property type="protein sequence ID" value="KAF2897318.1"/>
    <property type="molecule type" value="Genomic_DNA"/>
</dbReference>
<keyword evidence="14" id="KW-1185">Reference proteome</keyword>
<dbReference type="FunFam" id="3.30.830.10:FF:000011">
    <property type="entry name" value="Presequence protease, mitochondrial"/>
    <property type="match status" value="1"/>
</dbReference>
<dbReference type="Proteomes" id="UP000801492">
    <property type="component" value="Unassembled WGS sequence"/>
</dbReference>
<comment type="caution">
    <text evidence="13">The sequence shown here is derived from an EMBL/GenBank/DDBJ whole genome shotgun (WGS) entry which is preliminary data.</text>
</comment>
<proteinExistence type="inferred from homology"/>
<dbReference type="SUPFAM" id="SSF63411">
    <property type="entry name" value="LuxS/MPP-like metallohydrolase"/>
    <property type="match status" value="4"/>
</dbReference>
<feature type="domain" description="Peptidase M16C associated" evidence="12">
    <location>
        <begin position="506"/>
        <end position="753"/>
    </location>
</feature>
<dbReference type="GO" id="GO:0005759">
    <property type="term" value="C:mitochondrial matrix"/>
    <property type="evidence" value="ECO:0007669"/>
    <property type="project" value="TreeGrafter"/>
</dbReference>
<dbReference type="FunFam" id="3.30.830.10:FF:000009">
    <property type="entry name" value="Presequence protease, mitochondrial"/>
    <property type="match status" value="1"/>
</dbReference>
<evidence type="ECO:0000256" key="8">
    <source>
        <dbReference type="ARBA" id="ARBA00022833"/>
    </source>
</evidence>
<dbReference type="OrthoDB" id="10250783at2759"/>
<dbReference type="GO" id="GO:0046872">
    <property type="term" value="F:metal ion binding"/>
    <property type="evidence" value="ECO:0007669"/>
    <property type="project" value="UniProtKB-KW"/>
</dbReference>
<evidence type="ECO:0000259" key="12">
    <source>
        <dbReference type="SMART" id="SM01264"/>
    </source>
</evidence>
<evidence type="ECO:0000313" key="14">
    <source>
        <dbReference type="Proteomes" id="UP000801492"/>
    </source>
</evidence>
<gene>
    <name evidence="13" type="ORF">ILUMI_08856</name>
</gene>
<protein>
    <recommendedName>
        <fullName evidence="4">Presequence protease, mitochondrial</fullName>
    </recommendedName>
</protein>
<dbReference type="AlphaFoldDB" id="A0A8K0D659"/>
<dbReference type="FunFam" id="3.30.830.10:FF:000013">
    <property type="entry name" value="Mitochondrial presequence protease"/>
    <property type="match status" value="1"/>
</dbReference>
<evidence type="ECO:0000256" key="5">
    <source>
        <dbReference type="ARBA" id="ARBA00022670"/>
    </source>
</evidence>
<evidence type="ECO:0000256" key="6">
    <source>
        <dbReference type="ARBA" id="ARBA00022723"/>
    </source>
</evidence>
<dbReference type="Gene3D" id="3.30.830.10">
    <property type="entry name" value="Metalloenzyme, LuxS/M16 peptidase-like"/>
    <property type="match status" value="4"/>
</dbReference>
<organism evidence="13 14">
    <name type="scientific">Ignelater luminosus</name>
    <name type="common">Cucubano</name>
    <name type="synonym">Pyrophorus luminosus</name>
    <dbReference type="NCBI Taxonomy" id="2038154"/>
    <lineage>
        <taxon>Eukaryota</taxon>
        <taxon>Metazoa</taxon>
        <taxon>Ecdysozoa</taxon>
        <taxon>Arthropoda</taxon>
        <taxon>Hexapoda</taxon>
        <taxon>Insecta</taxon>
        <taxon>Pterygota</taxon>
        <taxon>Neoptera</taxon>
        <taxon>Endopterygota</taxon>
        <taxon>Coleoptera</taxon>
        <taxon>Polyphaga</taxon>
        <taxon>Elateriformia</taxon>
        <taxon>Elateroidea</taxon>
        <taxon>Elateridae</taxon>
        <taxon>Agrypninae</taxon>
        <taxon>Pyrophorini</taxon>
        <taxon>Ignelater</taxon>
    </lineage>
</organism>
<comment type="similarity">
    <text evidence="3">Belongs to the peptidase M16 family. PreP subfamily.</text>
</comment>
<keyword evidence="7" id="KW-0378">Hydrolase</keyword>
<dbReference type="PANTHER" id="PTHR43016:SF13">
    <property type="entry name" value="PRESEQUENCE PROTEASE, MITOCHONDRIAL"/>
    <property type="match status" value="1"/>
</dbReference>
<keyword evidence="6" id="KW-0479">Metal-binding</keyword>
<evidence type="ECO:0000313" key="13">
    <source>
        <dbReference type="EMBL" id="KAF2897318.1"/>
    </source>
</evidence>
<evidence type="ECO:0000256" key="3">
    <source>
        <dbReference type="ARBA" id="ARBA00007575"/>
    </source>
</evidence>
<evidence type="ECO:0000256" key="11">
    <source>
        <dbReference type="ARBA" id="ARBA00023128"/>
    </source>
</evidence>
<dbReference type="GO" id="GO:0004222">
    <property type="term" value="F:metalloendopeptidase activity"/>
    <property type="evidence" value="ECO:0007669"/>
    <property type="project" value="TreeGrafter"/>
</dbReference>